<sequence length="111" mass="12264">MLKIITKAVLAAAFVAGTVGTSVIPAAAQDLQLRVGPDGVRPVIRDRDREMDRDRRRGGCSPEEAREAARDEGFRRPQVTRVTDRSVTVQGFTRNGPDRITFANRRGCPEM</sequence>
<feature type="region of interest" description="Disordered" evidence="1">
    <location>
        <begin position="42"/>
        <end position="111"/>
    </location>
</feature>
<evidence type="ECO:0000313" key="3">
    <source>
        <dbReference type="Proteomes" id="UP000287687"/>
    </source>
</evidence>
<accession>A0A444LDF5</accession>
<protein>
    <recommendedName>
        <fullName evidence="4">Antifreeze protein</fullName>
    </recommendedName>
</protein>
<comment type="caution">
    <text evidence="2">The sequence shown here is derived from an EMBL/GenBank/DDBJ whole genome shotgun (WGS) entry which is preliminary data.</text>
</comment>
<evidence type="ECO:0000256" key="1">
    <source>
        <dbReference type="SAM" id="MobiDB-lite"/>
    </source>
</evidence>
<dbReference type="OrthoDB" id="8453806at2"/>
<dbReference type="Proteomes" id="UP000287687">
    <property type="component" value="Unassembled WGS sequence"/>
</dbReference>
<organism evidence="2 3">
    <name type="scientific">Neorhizobium lilium</name>
    <dbReference type="NCBI Taxonomy" id="2503024"/>
    <lineage>
        <taxon>Bacteria</taxon>
        <taxon>Pseudomonadati</taxon>
        <taxon>Pseudomonadota</taxon>
        <taxon>Alphaproteobacteria</taxon>
        <taxon>Hyphomicrobiales</taxon>
        <taxon>Rhizobiaceae</taxon>
        <taxon>Rhizobium/Agrobacterium group</taxon>
        <taxon>Neorhizobium</taxon>
    </lineage>
</organism>
<name>A0A444LDF5_9HYPH</name>
<evidence type="ECO:0008006" key="4">
    <source>
        <dbReference type="Google" id="ProtNLM"/>
    </source>
</evidence>
<gene>
    <name evidence="2" type="ORF">EPK99_19120</name>
</gene>
<dbReference type="EMBL" id="SBIP01000004">
    <property type="protein sequence ID" value="RWX75795.1"/>
    <property type="molecule type" value="Genomic_DNA"/>
</dbReference>
<dbReference type="RefSeq" id="WP_128444674.1">
    <property type="nucleotide sequence ID" value="NZ_SBIP01000004.1"/>
</dbReference>
<dbReference type="AlphaFoldDB" id="A0A444LDF5"/>
<feature type="compositionally biased region" description="Basic and acidic residues" evidence="1">
    <location>
        <begin position="43"/>
        <end position="75"/>
    </location>
</feature>
<evidence type="ECO:0000313" key="2">
    <source>
        <dbReference type="EMBL" id="RWX75795.1"/>
    </source>
</evidence>
<proteinExistence type="predicted"/>
<keyword evidence="3" id="KW-1185">Reference proteome</keyword>
<reference evidence="2 3" key="1">
    <citation type="submission" date="2019-01" db="EMBL/GenBank/DDBJ databases">
        <title>The draft genome of Rhizobium sp. 24NR.</title>
        <authorList>
            <person name="Liu L."/>
            <person name="Liang L."/>
            <person name="Shi S."/>
            <person name="Xu L."/>
            <person name="Wang X."/>
            <person name="Li L."/>
            <person name="Zhang X."/>
        </authorList>
    </citation>
    <scope>NUCLEOTIDE SEQUENCE [LARGE SCALE GENOMIC DNA]</scope>
    <source>
        <strain evidence="2 3">24NR</strain>
    </source>
</reference>